<reference evidence="4 5" key="1">
    <citation type="submission" date="2020-04" db="EMBL/GenBank/DDBJ databases">
        <authorList>
            <person name="Yin C."/>
        </authorList>
    </citation>
    <scope>NUCLEOTIDE SEQUENCE [LARGE SCALE GENOMIC DNA]</scope>
    <source>
        <strain evidence="4 5">Ae27</strain>
    </source>
</reference>
<feature type="domain" description="Protein FecR C-terminal" evidence="3">
    <location>
        <begin position="316"/>
        <end position="379"/>
    </location>
</feature>
<keyword evidence="1" id="KW-1133">Transmembrane helix</keyword>
<dbReference type="Proteomes" id="UP000570474">
    <property type="component" value="Unassembled WGS sequence"/>
</dbReference>
<feature type="transmembrane region" description="Helical" evidence="1">
    <location>
        <begin position="97"/>
        <end position="116"/>
    </location>
</feature>
<dbReference type="PANTHER" id="PTHR30273:SF2">
    <property type="entry name" value="PROTEIN FECR"/>
    <property type="match status" value="1"/>
</dbReference>
<feature type="domain" description="FecR protein" evidence="2">
    <location>
        <begin position="189"/>
        <end position="279"/>
    </location>
</feature>
<evidence type="ECO:0000259" key="3">
    <source>
        <dbReference type="Pfam" id="PF16344"/>
    </source>
</evidence>
<dbReference type="Gene3D" id="2.60.120.1440">
    <property type="match status" value="1"/>
</dbReference>
<comment type="caution">
    <text evidence="4">The sequence shown here is derived from an EMBL/GenBank/DDBJ whole genome shotgun (WGS) entry which is preliminary data.</text>
</comment>
<dbReference type="InterPro" id="IPR032508">
    <property type="entry name" value="FecR_C"/>
</dbReference>
<evidence type="ECO:0000256" key="1">
    <source>
        <dbReference type="SAM" id="Phobius"/>
    </source>
</evidence>
<dbReference type="SUPFAM" id="SSF69279">
    <property type="entry name" value="Phage tail proteins"/>
    <property type="match status" value="1"/>
</dbReference>
<dbReference type="GO" id="GO:0016989">
    <property type="term" value="F:sigma factor antagonist activity"/>
    <property type="evidence" value="ECO:0007669"/>
    <property type="project" value="TreeGrafter"/>
</dbReference>
<dbReference type="PANTHER" id="PTHR30273">
    <property type="entry name" value="PERIPLASMIC SIGNAL SENSOR AND SIGMA FACTOR ACTIVATOR FECR-RELATED"/>
    <property type="match status" value="1"/>
</dbReference>
<keyword evidence="5" id="KW-1185">Reference proteome</keyword>
<dbReference type="InterPro" id="IPR012373">
    <property type="entry name" value="Ferrdict_sens_TM"/>
</dbReference>
<organism evidence="4 5">
    <name type="scientific">Chitinophaga varians</name>
    <dbReference type="NCBI Taxonomy" id="2202339"/>
    <lineage>
        <taxon>Bacteria</taxon>
        <taxon>Pseudomonadati</taxon>
        <taxon>Bacteroidota</taxon>
        <taxon>Chitinophagia</taxon>
        <taxon>Chitinophagales</taxon>
        <taxon>Chitinophagaceae</taxon>
        <taxon>Chitinophaga</taxon>
    </lineage>
</organism>
<proteinExistence type="predicted"/>
<keyword evidence="1" id="KW-0472">Membrane</keyword>
<dbReference type="Gene3D" id="3.55.50.30">
    <property type="match status" value="1"/>
</dbReference>
<evidence type="ECO:0000313" key="4">
    <source>
        <dbReference type="EMBL" id="NLR68904.1"/>
    </source>
</evidence>
<accession>A0A847S394</accession>
<dbReference type="InterPro" id="IPR006860">
    <property type="entry name" value="FecR"/>
</dbReference>
<dbReference type="Pfam" id="PF16344">
    <property type="entry name" value="FecR_C"/>
    <property type="match status" value="1"/>
</dbReference>
<evidence type="ECO:0000259" key="2">
    <source>
        <dbReference type="Pfam" id="PF04773"/>
    </source>
</evidence>
<evidence type="ECO:0000313" key="5">
    <source>
        <dbReference type="Proteomes" id="UP000570474"/>
    </source>
</evidence>
<dbReference type="PIRSF" id="PIRSF018266">
    <property type="entry name" value="FecR"/>
    <property type="match status" value="1"/>
</dbReference>
<dbReference type="RefSeq" id="WP_168874855.1">
    <property type="nucleotide sequence ID" value="NZ_JABAIA010000004.1"/>
</dbReference>
<gene>
    <name evidence="4" type="ORF">HGH92_31675</name>
</gene>
<sequence length="386" mass="42710">MRRNLDIQQLMTEKIGGIISAADEAYLDHLIETDGVVAAAWDETKQLFGEEDVNDNFCRFDNLLWQKMPFQTDKAVCAELLPLPVLRHKASIRIRPVIWAAAASLLMLLLAAWWLFRSPAITAPALSLTDAHAGVQLQLGNGKILNLSKDSGLLHTGTLQAINNNKTLVLPVSTIPAHMNNESLTLAVPVSKYYTIKLSDGTQVTLNSASILRFPVPFSADNREIYISGEAFLTVAKDSRHPFLVHTPQGTVQVLGTAFNVNSYDSNNVKISLVEGAVKVKNVILKPGEQAVTTNSGISIHPFDESEELSWRQGVFYFSNTSLSEIARVLPRWFGIPVIMDNNHIAGETFTGSLERSQSINTFLENLKSTTAVDYYFDKNGRLHFK</sequence>
<dbReference type="AlphaFoldDB" id="A0A847S394"/>
<protein>
    <submittedName>
        <fullName evidence="4">DUF4974 domain-containing protein</fullName>
    </submittedName>
</protein>
<dbReference type="Pfam" id="PF04773">
    <property type="entry name" value="FecR"/>
    <property type="match status" value="1"/>
</dbReference>
<keyword evidence="1" id="KW-0812">Transmembrane</keyword>
<dbReference type="EMBL" id="JABAIA010000004">
    <property type="protein sequence ID" value="NLR68904.1"/>
    <property type="molecule type" value="Genomic_DNA"/>
</dbReference>
<name>A0A847S394_9BACT</name>